<dbReference type="AlphaFoldDB" id="A0A853DKQ8"/>
<accession>A0A853DKQ8</accession>
<keyword evidence="8" id="KW-0902">Two-component regulatory system</keyword>
<evidence type="ECO:0000259" key="10">
    <source>
        <dbReference type="Pfam" id="PF02518"/>
    </source>
</evidence>
<evidence type="ECO:0000256" key="8">
    <source>
        <dbReference type="ARBA" id="ARBA00023012"/>
    </source>
</evidence>
<keyword evidence="5" id="KW-0547">Nucleotide-binding</keyword>
<keyword evidence="4" id="KW-0808">Transferase</keyword>
<evidence type="ECO:0000256" key="1">
    <source>
        <dbReference type="ARBA" id="ARBA00000085"/>
    </source>
</evidence>
<dbReference type="SUPFAM" id="SSF55874">
    <property type="entry name" value="ATPase domain of HSP90 chaperone/DNA topoisomerase II/histidine kinase"/>
    <property type="match status" value="1"/>
</dbReference>
<dbReference type="Pfam" id="PF07730">
    <property type="entry name" value="HisKA_3"/>
    <property type="match status" value="1"/>
</dbReference>
<dbReference type="Proteomes" id="UP000571817">
    <property type="component" value="Unassembled WGS sequence"/>
</dbReference>
<evidence type="ECO:0000256" key="4">
    <source>
        <dbReference type="ARBA" id="ARBA00022679"/>
    </source>
</evidence>
<dbReference type="InterPro" id="IPR025828">
    <property type="entry name" value="Put_sensor_dom"/>
</dbReference>
<feature type="transmembrane region" description="Helical" evidence="9">
    <location>
        <begin position="156"/>
        <end position="177"/>
    </location>
</feature>
<dbReference type="InterPro" id="IPR003594">
    <property type="entry name" value="HATPase_dom"/>
</dbReference>
<evidence type="ECO:0000256" key="2">
    <source>
        <dbReference type="ARBA" id="ARBA00012438"/>
    </source>
</evidence>
<evidence type="ECO:0000256" key="7">
    <source>
        <dbReference type="ARBA" id="ARBA00022840"/>
    </source>
</evidence>
<dbReference type="Gene3D" id="3.30.565.10">
    <property type="entry name" value="Histidine kinase-like ATPase, C-terminal domain"/>
    <property type="match status" value="1"/>
</dbReference>
<dbReference type="InterPro" id="IPR050482">
    <property type="entry name" value="Sensor_HK_TwoCompSys"/>
</dbReference>
<dbReference type="Pfam" id="PF02518">
    <property type="entry name" value="HATPase_c"/>
    <property type="match status" value="1"/>
</dbReference>
<keyword evidence="3" id="KW-0597">Phosphoprotein</keyword>
<dbReference type="Pfam" id="PF13796">
    <property type="entry name" value="Sensor"/>
    <property type="match status" value="1"/>
</dbReference>
<dbReference type="GO" id="GO:0046983">
    <property type="term" value="F:protein dimerization activity"/>
    <property type="evidence" value="ECO:0007669"/>
    <property type="project" value="InterPro"/>
</dbReference>
<keyword evidence="9" id="KW-0472">Membrane</keyword>
<evidence type="ECO:0000256" key="5">
    <source>
        <dbReference type="ARBA" id="ARBA00022741"/>
    </source>
</evidence>
<evidence type="ECO:0000313" key="14">
    <source>
        <dbReference type="Proteomes" id="UP000571817"/>
    </source>
</evidence>
<keyword evidence="14" id="KW-1185">Reference proteome</keyword>
<name>A0A853DKQ8_9MICO</name>
<dbReference type="PANTHER" id="PTHR24421">
    <property type="entry name" value="NITRATE/NITRITE SENSOR PROTEIN NARX-RELATED"/>
    <property type="match status" value="1"/>
</dbReference>
<evidence type="ECO:0000259" key="12">
    <source>
        <dbReference type="Pfam" id="PF13796"/>
    </source>
</evidence>
<dbReference type="EC" id="2.7.13.3" evidence="2"/>
<feature type="domain" description="Histidine kinase/HSP90-like ATPase" evidence="10">
    <location>
        <begin position="324"/>
        <end position="408"/>
    </location>
</feature>
<evidence type="ECO:0000259" key="11">
    <source>
        <dbReference type="Pfam" id="PF07730"/>
    </source>
</evidence>
<organism evidence="13 14">
    <name type="scientific">Allobranchiibius huperziae</name>
    <dbReference type="NCBI Taxonomy" id="1874116"/>
    <lineage>
        <taxon>Bacteria</taxon>
        <taxon>Bacillati</taxon>
        <taxon>Actinomycetota</taxon>
        <taxon>Actinomycetes</taxon>
        <taxon>Micrococcales</taxon>
        <taxon>Dermacoccaceae</taxon>
        <taxon>Allobranchiibius</taxon>
    </lineage>
</organism>
<keyword evidence="7" id="KW-0067">ATP-binding</keyword>
<proteinExistence type="predicted"/>
<feature type="domain" description="Signal transduction histidine kinase subgroup 3 dimerisation and phosphoacceptor" evidence="11">
    <location>
        <begin position="221"/>
        <end position="287"/>
    </location>
</feature>
<dbReference type="PANTHER" id="PTHR24421:SF10">
    <property type="entry name" value="NITRATE_NITRITE SENSOR PROTEIN NARQ"/>
    <property type="match status" value="1"/>
</dbReference>
<feature type="domain" description="Putative sensor" evidence="12">
    <location>
        <begin position="16"/>
        <end position="187"/>
    </location>
</feature>
<keyword evidence="6 13" id="KW-0418">Kinase</keyword>
<dbReference type="InterPro" id="IPR036890">
    <property type="entry name" value="HATPase_C_sf"/>
</dbReference>
<keyword evidence="9" id="KW-1133">Transmembrane helix</keyword>
<evidence type="ECO:0000256" key="3">
    <source>
        <dbReference type="ARBA" id="ARBA00022553"/>
    </source>
</evidence>
<dbReference type="RefSeq" id="WP_179482362.1">
    <property type="nucleotide sequence ID" value="NZ_JACCFW010000001.1"/>
</dbReference>
<dbReference type="GO" id="GO:0005524">
    <property type="term" value="F:ATP binding"/>
    <property type="evidence" value="ECO:0007669"/>
    <property type="project" value="UniProtKB-KW"/>
</dbReference>
<feature type="transmembrane region" description="Helical" evidence="9">
    <location>
        <begin position="7"/>
        <end position="26"/>
    </location>
</feature>
<evidence type="ECO:0000256" key="6">
    <source>
        <dbReference type="ARBA" id="ARBA00022777"/>
    </source>
</evidence>
<comment type="catalytic activity">
    <reaction evidence="1">
        <text>ATP + protein L-histidine = ADP + protein N-phospho-L-histidine.</text>
        <dbReference type="EC" id="2.7.13.3"/>
    </reaction>
</comment>
<evidence type="ECO:0000256" key="9">
    <source>
        <dbReference type="SAM" id="Phobius"/>
    </source>
</evidence>
<feature type="transmembrane region" description="Helical" evidence="9">
    <location>
        <begin position="32"/>
        <end position="54"/>
    </location>
</feature>
<keyword evidence="9" id="KW-0812">Transmembrane</keyword>
<sequence length="422" mass="44832">MNRRPGLLASIGLNLASLVMTLPALALLGLTVAGIASSVAIVGLFVLTVTLVLLRQLAGVQRRLVSAGLGEPVARAYSDTRGLSPVARVRRWLTDRARWADAAWALFTCTVGAIVSVVALAVVLYPVWSITWYFLWRSLPADLPQPYHFLHVADPARGAIFTVVSVLAGIAGMRWLTPALTRWRLLMDASIIADSRTAALEERVERVTASRTSTVDAAAAELRRIERDLHDGPQARLAALGMELGLAEQLALRDPQAAAGLIAEARANAHTALADIRSVVRGIYPPVLADRGYPSAISALVADLPLAVSLDLEPGERLSPPLESALYFATSECLANILKHAHAGQAWVCLRRTPRAIRVEVGDDGVGGAAADGAGLRGVARRLTAFDGMMSVTSPPGAGTRIEMEVPCEPSSGRTTRSFATD</sequence>
<reference evidence="13 14" key="1">
    <citation type="submission" date="2020-07" db="EMBL/GenBank/DDBJ databases">
        <title>Sequencing the genomes of 1000 actinobacteria strains.</title>
        <authorList>
            <person name="Klenk H.-P."/>
        </authorList>
    </citation>
    <scope>NUCLEOTIDE SEQUENCE [LARGE SCALE GENOMIC DNA]</scope>
    <source>
        <strain evidence="13 14">DSM 29531</strain>
    </source>
</reference>
<dbReference type="GO" id="GO:0000155">
    <property type="term" value="F:phosphorelay sensor kinase activity"/>
    <property type="evidence" value="ECO:0007669"/>
    <property type="project" value="InterPro"/>
</dbReference>
<dbReference type="EMBL" id="JACCFW010000001">
    <property type="protein sequence ID" value="NYJ75574.1"/>
    <property type="molecule type" value="Genomic_DNA"/>
</dbReference>
<dbReference type="GO" id="GO:0016020">
    <property type="term" value="C:membrane"/>
    <property type="evidence" value="ECO:0007669"/>
    <property type="project" value="InterPro"/>
</dbReference>
<gene>
    <name evidence="13" type="ORF">HNR15_002537</name>
</gene>
<evidence type="ECO:0000313" key="13">
    <source>
        <dbReference type="EMBL" id="NYJ75574.1"/>
    </source>
</evidence>
<dbReference type="Gene3D" id="1.20.5.1930">
    <property type="match status" value="1"/>
</dbReference>
<protein>
    <recommendedName>
        <fullName evidence="2">histidine kinase</fullName>
        <ecNumber evidence="2">2.7.13.3</ecNumber>
    </recommendedName>
</protein>
<feature type="transmembrane region" description="Helical" evidence="9">
    <location>
        <begin position="103"/>
        <end position="136"/>
    </location>
</feature>
<dbReference type="InterPro" id="IPR011712">
    <property type="entry name" value="Sig_transdc_His_kin_sub3_dim/P"/>
</dbReference>
<comment type="caution">
    <text evidence="13">The sequence shown here is derived from an EMBL/GenBank/DDBJ whole genome shotgun (WGS) entry which is preliminary data.</text>
</comment>